<dbReference type="Proteomes" id="UP000887579">
    <property type="component" value="Unplaced"/>
</dbReference>
<reference evidence="2" key="1">
    <citation type="submission" date="2022-11" db="UniProtKB">
        <authorList>
            <consortium name="WormBaseParasite"/>
        </authorList>
    </citation>
    <scope>IDENTIFICATION</scope>
</reference>
<proteinExistence type="predicted"/>
<protein>
    <submittedName>
        <fullName evidence="2">SAC domain-containing protein</fullName>
    </submittedName>
</protein>
<dbReference type="WBParaSite" id="ES5_v2.g18309.t1">
    <property type="protein sequence ID" value="ES5_v2.g18309.t1"/>
    <property type="gene ID" value="ES5_v2.g18309"/>
</dbReference>
<name>A0AC34FLY0_9BILA</name>
<evidence type="ECO:0000313" key="1">
    <source>
        <dbReference type="Proteomes" id="UP000887579"/>
    </source>
</evidence>
<evidence type="ECO:0000313" key="2">
    <source>
        <dbReference type="WBParaSite" id="ES5_v2.g18309.t1"/>
    </source>
</evidence>
<organism evidence="1 2">
    <name type="scientific">Panagrolaimus sp. ES5</name>
    <dbReference type="NCBI Taxonomy" id="591445"/>
    <lineage>
        <taxon>Eukaryota</taxon>
        <taxon>Metazoa</taxon>
        <taxon>Ecdysozoa</taxon>
        <taxon>Nematoda</taxon>
        <taxon>Chromadorea</taxon>
        <taxon>Rhabditida</taxon>
        <taxon>Tylenchina</taxon>
        <taxon>Panagrolaimomorpha</taxon>
        <taxon>Panagrolaimoidea</taxon>
        <taxon>Panagrolaimidae</taxon>
        <taxon>Panagrolaimus</taxon>
    </lineage>
</organism>
<accession>A0AC34FLY0</accession>
<sequence length="926" mass="106437">MTDPSNAEPTTTTTTEKIKELPPSMRLSSLDIYETSSHFYCIGTDSTKIKYHVLKLDRNADNSFLVGEPNHSYTRKDVDELLSTISSSSVVTSQKTRSSGNALLQTIKGAYGIIGAIRFLEGYHLLVVTKAKAVALLGHHDVYKIEEVQSIYIPVITTSMSPDEQKYAKLFQSVDLTTNFYFSYTYDLSRTLQENALAQRELKFNKTKYNRKIDADRKFIWNDYLLKPFKDNLVTDKWCLEIVHGYVGQQIIELPCSKLALILIGRRSALFAGTRFLKRGMDFNGAVANDVETEQIVWDMYSTPSIETGNFTAYVQRRGSIPLFWSQDPSTRGVVGKPPVVVDLVEPNCLTTAAHFKDLRHKYGYPITIINLVKRRGGPKTQDEKMLHAQFLKAVRYLNQFMPPGKKIDYISFDVARCNKAGLVLQRLEQIGMKLILKQGWFQSFKPLRVREMMKHSTMETFVPRFSEDGEMLLQSGISRTNCIDCLDRTNVSQFGLGKAALGFQLYSMGYLDQPHISTTSELCRVYEDMYDEHGDTAAWQYAGSHLVHSIKTYKKTAAFQERSRDVIQTISRYYSNTFNDYEKQNGINLFLGLFRPFAHMRPHLWDLFTDRYLHFPIKREPKVNNHIEWVQNVNSESEEEFDDEWTDWFQEYPEDRKIYGFERYRTLDSNLIVPRTALPTAETMYWKFHKELEITNFEQILKEISQQTNKKVISLSDLNQSIFQTMSFMKLWKTPEPIAGKKGPLGSFTNPEEDEDDDIETASYDSEDELNYNEDLNPPFLSSRQGSNSPTQNLQRSISPFILSSLSPVGIESGLKSSVDFYGFEINEPSGQNLEKYERYANIAEKERQYLEINKYGGKMSRDTSSLQLEPLLVFSPSIFTVDSSYETEILGATENAINIYKDYVSLKDNFVAKNNIPDSWNSFV</sequence>